<accession>A0A162YHZ5</accession>
<organism evidence="1 2">
    <name type="scientific">Phycomyces blakesleeanus (strain ATCC 8743b / DSM 1359 / FGSC 10004 / NBRC 33097 / NRRL 1555)</name>
    <dbReference type="NCBI Taxonomy" id="763407"/>
    <lineage>
        <taxon>Eukaryota</taxon>
        <taxon>Fungi</taxon>
        <taxon>Fungi incertae sedis</taxon>
        <taxon>Mucoromycota</taxon>
        <taxon>Mucoromycotina</taxon>
        <taxon>Mucoromycetes</taxon>
        <taxon>Mucorales</taxon>
        <taxon>Phycomycetaceae</taxon>
        <taxon>Phycomyces</taxon>
    </lineage>
</organism>
<protein>
    <recommendedName>
        <fullName evidence="3">Homeodomain-like DNA binding domain-containing transcription factor</fullName>
    </recommendedName>
</protein>
<dbReference type="RefSeq" id="XP_018298855.1">
    <property type="nucleotide sequence ID" value="XM_018429981.1"/>
</dbReference>
<keyword evidence="2" id="KW-1185">Reference proteome</keyword>
<dbReference type="EMBL" id="KV440971">
    <property type="protein sequence ID" value="OAD80815.1"/>
    <property type="molecule type" value="Genomic_DNA"/>
</dbReference>
<dbReference type="AlphaFoldDB" id="A0A162YHZ5"/>
<evidence type="ECO:0000313" key="1">
    <source>
        <dbReference type="EMBL" id="OAD80815.1"/>
    </source>
</evidence>
<dbReference type="InParanoid" id="A0A162YHZ5"/>
<proteinExistence type="predicted"/>
<sequence length="60" mass="7314">MSTLKQRHSEILQETLRYRERGNVPIKTISRLVTKYETPEYAAYKNVFDRSKWIPTREER</sequence>
<evidence type="ECO:0008006" key="3">
    <source>
        <dbReference type="Google" id="ProtNLM"/>
    </source>
</evidence>
<dbReference type="Proteomes" id="UP000077315">
    <property type="component" value="Unassembled WGS sequence"/>
</dbReference>
<reference evidence="2" key="1">
    <citation type="submission" date="2015-06" db="EMBL/GenBank/DDBJ databases">
        <title>Expansion of signal transduction pathways in fungi by whole-genome duplication.</title>
        <authorList>
            <consortium name="DOE Joint Genome Institute"/>
            <person name="Corrochano L.M."/>
            <person name="Kuo A."/>
            <person name="Marcet-Houben M."/>
            <person name="Polaino S."/>
            <person name="Salamov A."/>
            <person name="Villalobos J.M."/>
            <person name="Alvarez M.I."/>
            <person name="Avalos J."/>
            <person name="Benito E.P."/>
            <person name="Benoit I."/>
            <person name="Burger G."/>
            <person name="Camino L.P."/>
            <person name="Canovas D."/>
            <person name="Cerda-Olmedo E."/>
            <person name="Cheng J.-F."/>
            <person name="Dominguez A."/>
            <person name="Elias M."/>
            <person name="Eslava A.P."/>
            <person name="Glaser F."/>
            <person name="Grimwood J."/>
            <person name="Gutierrez G."/>
            <person name="Heitman J."/>
            <person name="Henrissat B."/>
            <person name="Iturriaga E.A."/>
            <person name="Lang B.F."/>
            <person name="Lavin J.L."/>
            <person name="Lee S."/>
            <person name="Li W."/>
            <person name="Lindquist E."/>
            <person name="Lopez-Garcia S."/>
            <person name="Luque E.M."/>
            <person name="Marcos A.T."/>
            <person name="Martin J."/>
            <person name="McCluskey K."/>
            <person name="Medina H.R."/>
            <person name="Miralles-Duran A."/>
            <person name="Miyazaki A."/>
            <person name="Munoz-Torres E."/>
            <person name="Oguiza J.A."/>
            <person name="Ohm R."/>
            <person name="Olmedo M."/>
            <person name="Orejas M."/>
            <person name="Ortiz-Castellanos L."/>
            <person name="Pisabarro A.G."/>
            <person name="Rodriguez-Romero J."/>
            <person name="Ruiz-Herrera J."/>
            <person name="Ruiz-Vazquez R."/>
            <person name="Sanz C."/>
            <person name="Schackwitz W."/>
            <person name="Schmutz J."/>
            <person name="Shahriari M."/>
            <person name="Shelest E."/>
            <person name="Silva-Franco F."/>
            <person name="Soanes D."/>
            <person name="Syed K."/>
            <person name="Tagua V.G."/>
            <person name="Talbot N.J."/>
            <person name="Thon M."/>
            <person name="De vries R.P."/>
            <person name="Wiebenga A."/>
            <person name="Yadav J.S."/>
            <person name="Braun E.L."/>
            <person name="Baker S."/>
            <person name="Garre V."/>
            <person name="Horwitz B."/>
            <person name="Torres-Martinez S."/>
            <person name="Idnurm A."/>
            <person name="Herrera-Estrella A."/>
            <person name="Gabaldon T."/>
            <person name="Grigoriev I.V."/>
        </authorList>
    </citation>
    <scope>NUCLEOTIDE SEQUENCE [LARGE SCALE GENOMIC DNA]</scope>
    <source>
        <strain evidence="2">NRRL 1555(-)</strain>
    </source>
</reference>
<evidence type="ECO:0000313" key="2">
    <source>
        <dbReference type="Proteomes" id="UP000077315"/>
    </source>
</evidence>
<dbReference type="GeneID" id="28990887"/>
<gene>
    <name evidence="1" type="ORF">PHYBLDRAFT_138365</name>
</gene>
<dbReference type="VEuPathDB" id="FungiDB:PHYBLDRAFT_138365"/>
<name>A0A162YHZ5_PHYB8</name>